<feature type="region of interest" description="Disordered" evidence="1">
    <location>
        <begin position="157"/>
        <end position="241"/>
    </location>
</feature>
<proteinExistence type="predicted"/>
<keyword evidence="2" id="KW-0732">Signal</keyword>
<reference evidence="3" key="1">
    <citation type="journal article" date="2018" name="PLoS Negl. Trop. Dis.">
        <title>Sialome diversity of ticks revealed by RNAseq of single tick salivary glands.</title>
        <authorList>
            <person name="Perner J."/>
            <person name="Kropackova S."/>
            <person name="Kopacek P."/>
            <person name="Ribeiro J.M."/>
        </authorList>
    </citation>
    <scope>NUCLEOTIDE SEQUENCE</scope>
    <source>
        <strain evidence="3">Siblings of single egg batch collected in Ceske Budejovice</strain>
        <tissue evidence="3">Salivary glands</tissue>
    </source>
</reference>
<evidence type="ECO:0000313" key="3">
    <source>
        <dbReference type="EMBL" id="JAR89311.1"/>
    </source>
</evidence>
<dbReference type="AlphaFoldDB" id="A0A147BEV6"/>
<name>A0A147BEV6_IXORI</name>
<protein>
    <submittedName>
        <fullName evidence="3">Putative microtubule-associated protein</fullName>
    </submittedName>
</protein>
<feature type="chain" id="PRO_5007542117" evidence="2">
    <location>
        <begin position="28"/>
        <end position="241"/>
    </location>
</feature>
<accession>A0A147BEV6</accession>
<evidence type="ECO:0000256" key="1">
    <source>
        <dbReference type="SAM" id="MobiDB-lite"/>
    </source>
</evidence>
<feature type="compositionally biased region" description="Polar residues" evidence="1">
    <location>
        <begin position="209"/>
        <end position="241"/>
    </location>
</feature>
<dbReference type="EMBL" id="GEGO01006093">
    <property type="protein sequence ID" value="JAR89311.1"/>
    <property type="molecule type" value="Transcribed_RNA"/>
</dbReference>
<organism evidence="3">
    <name type="scientific">Ixodes ricinus</name>
    <name type="common">Common tick</name>
    <name type="synonym">Acarus ricinus</name>
    <dbReference type="NCBI Taxonomy" id="34613"/>
    <lineage>
        <taxon>Eukaryota</taxon>
        <taxon>Metazoa</taxon>
        <taxon>Ecdysozoa</taxon>
        <taxon>Arthropoda</taxon>
        <taxon>Chelicerata</taxon>
        <taxon>Arachnida</taxon>
        <taxon>Acari</taxon>
        <taxon>Parasitiformes</taxon>
        <taxon>Ixodida</taxon>
        <taxon>Ixodoidea</taxon>
        <taxon>Ixodidae</taxon>
        <taxon>Ixodinae</taxon>
        <taxon>Ixodes</taxon>
    </lineage>
</organism>
<sequence>MMHSSRCWTGCCCTCGWCTLWTTTTRASMPARTRCPTGAASCTPGDPRPLARSLRRKCRTTSAILRPKSARSCSRRPSLRTTRPAGWGGRTPRLRWRSLWLQTPRSWRRTSGSVPSRARSSRARSLCASTSLTSMPRKWTKCARRLSTSTTTLWTPSVPNCPSTRPIGAVPQGGEGGDLTATSWGEGPPSTAEGSTRHPPSALAGATAPDSQVSVDGTFPTSTVLASSGTTMDASAQTPGK</sequence>
<evidence type="ECO:0000256" key="2">
    <source>
        <dbReference type="SAM" id="SignalP"/>
    </source>
</evidence>
<feature type="signal peptide" evidence="2">
    <location>
        <begin position="1"/>
        <end position="27"/>
    </location>
</feature>